<feature type="region of interest" description="Disordered" evidence="7">
    <location>
        <begin position="1313"/>
        <end position="1401"/>
    </location>
</feature>
<evidence type="ECO:0000313" key="11">
    <source>
        <dbReference type="RefSeq" id="XP_010921923.1"/>
    </source>
</evidence>
<gene>
    <name evidence="11 12 13 14 15" type="primary">LOC105045366</name>
</gene>
<proteinExistence type="predicted"/>
<evidence type="ECO:0000256" key="7">
    <source>
        <dbReference type="SAM" id="MobiDB-lite"/>
    </source>
</evidence>
<dbReference type="KEGG" id="egu:105045366"/>
<comment type="subcellular location">
    <subcellularLocation>
        <location evidence="1">Nucleus</location>
    </subcellularLocation>
</comment>
<dbReference type="InterPro" id="IPR047365">
    <property type="entry name" value="Tudor_AtPTM-like"/>
</dbReference>
<evidence type="ECO:0000259" key="8">
    <source>
        <dbReference type="PROSITE" id="PS50016"/>
    </source>
</evidence>
<dbReference type="PANTHER" id="PTHR46508:SF5">
    <property type="entry name" value="PHD-FINGER AND DNA BINDING DOMAIN-CONTAINING PROTEIN"/>
    <property type="match status" value="1"/>
</dbReference>
<evidence type="ECO:0000313" key="10">
    <source>
        <dbReference type="Proteomes" id="UP000504607"/>
    </source>
</evidence>
<dbReference type="PROSITE" id="PS50016">
    <property type="entry name" value="ZF_PHD_2"/>
    <property type="match status" value="1"/>
</dbReference>
<keyword evidence="4" id="KW-0862">Zinc</keyword>
<dbReference type="RefSeq" id="XP_019706353.1">
    <property type="nucleotide sequence ID" value="XM_019850794.2"/>
</dbReference>
<dbReference type="InterPro" id="IPR028942">
    <property type="entry name" value="WHIM1_dom"/>
</dbReference>
<organism evidence="10 13">
    <name type="scientific">Elaeis guineensis var. tenera</name>
    <name type="common">Oil palm</name>
    <dbReference type="NCBI Taxonomy" id="51953"/>
    <lineage>
        <taxon>Eukaryota</taxon>
        <taxon>Viridiplantae</taxon>
        <taxon>Streptophyta</taxon>
        <taxon>Embryophyta</taxon>
        <taxon>Tracheophyta</taxon>
        <taxon>Spermatophyta</taxon>
        <taxon>Magnoliopsida</taxon>
        <taxon>Liliopsida</taxon>
        <taxon>Arecaceae</taxon>
        <taxon>Arecoideae</taxon>
        <taxon>Cocoseae</taxon>
        <taxon>Elaeidinae</taxon>
        <taxon>Elaeis</taxon>
    </lineage>
</organism>
<dbReference type="Proteomes" id="UP000504607">
    <property type="component" value="Chromosome 5"/>
</dbReference>
<dbReference type="Pfam" id="PF02791">
    <property type="entry name" value="DDT"/>
    <property type="match status" value="1"/>
</dbReference>
<dbReference type="RefSeq" id="XP_010921923.1">
    <property type="nucleotide sequence ID" value="XM_010923621.3"/>
</dbReference>
<dbReference type="PANTHER" id="PTHR46508">
    <property type="entry name" value="PHD FINGER FAMILY PROTEIN"/>
    <property type="match status" value="1"/>
</dbReference>
<dbReference type="Pfam" id="PF24294">
    <property type="entry name" value="Chromo_PTM"/>
    <property type="match status" value="1"/>
</dbReference>
<dbReference type="GO" id="GO:0000785">
    <property type="term" value="C:chromatin"/>
    <property type="evidence" value="ECO:0007669"/>
    <property type="project" value="UniProtKB-ARBA"/>
</dbReference>
<dbReference type="InterPro" id="IPR011011">
    <property type="entry name" value="Znf_FYVE_PHD"/>
</dbReference>
<keyword evidence="5" id="KW-0539">Nucleus</keyword>
<evidence type="ECO:0000313" key="13">
    <source>
        <dbReference type="RefSeq" id="XP_019706353.1"/>
    </source>
</evidence>
<accession>A0A6J0PJ63</accession>
<evidence type="ECO:0000256" key="2">
    <source>
        <dbReference type="ARBA" id="ARBA00022723"/>
    </source>
</evidence>
<dbReference type="SUPFAM" id="SSF57903">
    <property type="entry name" value="FYVE/PHD zinc finger"/>
    <property type="match status" value="3"/>
</dbReference>
<sequence length="1619" mass="180483">MELVGRAVRKRFPGFGIFEGMVESYDPSVGYFKVVYEDGDSEEVDFGEIALMLTEMGESSPLPEGQPRRSNRGRRPKKRRRSEPDRVAHGGSGGGGEDELLRGKVMGKGLVGEGGNVVEVGGVSVENGAVSDGIVNENGDLVVGGGTHVNGDCSNVCIREIGSPQGFEGTPKIEKLEEKDGFDGTDGSEMKAETLVAHPEETAHLEGCKDTLVEEPLLKDCNSDYVFSEGQGGVSACKVEKDEQGPQKRQRLSEKIKSLPEMPLRRSARRARAAQLSPVDSVPRQVEKNMLASENVMFNRKDCGLVVEDSKLELPPSSNDVDLDGLPILDLFSVYTCLRSFSRLLFLSPFRLEAFVAALRCKFVNNLIDSIHFSLLQALKQHLEFLSEEGSRSAADCLRNLNWELLDLVTWPVYLAEYLLVHCPSVRCDFKLTHLKLLNMEYYKQPAGVKLEILRCLCDDVIEVEVIRSELNARMIEFEPNLDVFSSMNGARKRNYLCMNGSAHLSLAQDAFEETADGNSDECCLCKMDGSLICCDGCPAAFHSRCVGVAKDLLPEGYWYCPECLIEKGDGLVNLSKSCHGAETLGIDPHGRLYFSCCGYLLVSDSCDTVAPSHYYNKNDLVAVIKLLKSSHASYSAIVNAISSYWKVPVNASNSSNHGHEIPNVHEVLDASMHSQHLALAKQEVSIDGIIENAPKEYSASPGCSEPNCLSASDLRQLNLMDSHQSAEINRPFACSESVDEMADATTCDQLSQQIYNECSKNENVPDKEFISVKPVDLSVENEKYVELPGWGVGISLITDRWKGVDSRLQSDPGCYVNYYTFGRIAFSVAQELMHKASESGNKESKKPVEDMMSQQLKAISKNSIRFCWYSNQKLSLDAQKEKCGWCYSCKSLNGSDCLFKVMDDKHLESSKPRTAGLRSEKKKKSHILSAMHHILSIEDRVRCFLSGLWENPHYSNLWRKAVLKASDVASLKHLLLNLESNLRRVALSAEWLKPVDSVEIVGSASHVVTGSLLVSSNNGGSRKQSKKTLSVSESVREPAAGSLFWWRGGRLSRQVFQWKILPRSLASKGGHQAGCKKIPNILYPDGSEFARRSKFVAWRAAVEMSQSVAQLIFQIKEFDSNIRWTELSNSQLFPQLTNESKKLARLFKKVMIRRKCIEGTNVKYLLDFGKRECVPPIVARHGVMFEEPNSERKKYWLNEIHVPLNLLKSFEEKKIARLLKRTNSGLLSEKVNSCNMKKRKRSKGLSHLILKAEKLESQLCGHCNKDVLIREAVSCEICNGYFHRRHFRVPKGAITTTYTCYRCKDKNTMKIKAQGRKGVSKKRKTLTGKKSKGLPMKGKCASNGLPKKGKHAQRLLPKTGKHVVAKNQKKFNGKKKGKKGKKGKPKRSQSRKSDNGISWPKRKRTIVHHSYWLDGLQWTGKLDNEQGKCFRRRKVLLPSQHLGDPSVQPVCCLCGKEYNSDIIYIGCESCEDWFHGDIYCLTLENINNLIGFKCHKCRRRSIPACPFSRNSVIGEGQSNDECIGGAVGIEDQTDKEKSHSGIYEDCAATVHNNVYLDEEQKEGTKHAEEELMLSSETGLTAGPIADQLLENAEETVTSSGHQNEIQILVASREMGGFE</sequence>
<feature type="compositionally biased region" description="Basic residues" evidence="7">
    <location>
        <begin position="69"/>
        <end position="81"/>
    </location>
</feature>
<evidence type="ECO:0000259" key="9">
    <source>
        <dbReference type="PROSITE" id="PS50827"/>
    </source>
</evidence>
<dbReference type="GO" id="GO:0008270">
    <property type="term" value="F:zinc ion binding"/>
    <property type="evidence" value="ECO:0007669"/>
    <property type="project" value="UniProtKB-KW"/>
</dbReference>
<feature type="compositionally biased region" description="Basic residues" evidence="7">
    <location>
        <begin position="1314"/>
        <end position="1333"/>
    </location>
</feature>
<dbReference type="SMART" id="SM00571">
    <property type="entry name" value="DDT"/>
    <property type="match status" value="1"/>
</dbReference>
<feature type="region of interest" description="Disordered" evidence="7">
    <location>
        <begin position="55"/>
        <end position="101"/>
    </location>
</feature>
<evidence type="ECO:0000256" key="5">
    <source>
        <dbReference type="ARBA" id="ARBA00023242"/>
    </source>
</evidence>
<keyword evidence="2" id="KW-0479">Metal-binding</keyword>
<evidence type="ECO:0000256" key="3">
    <source>
        <dbReference type="ARBA" id="ARBA00022771"/>
    </source>
</evidence>
<dbReference type="SMART" id="SM00249">
    <property type="entry name" value="PHD"/>
    <property type="match status" value="3"/>
</dbReference>
<feature type="domain" description="DDT" evidence="9">
    <location>
        <begin position="325"/>
        <end position="385"/>
    </location>
</feature>
<dbReference type="InterPro" id="IPR019786">
    <property type="entry name" value="Zinc_finger_PHD-type_CS"/>
</dbReference>
<keyword evidence="10" id="KW-1185">Reference proteome</keyword>
<evidence type="ECO:0000256" key="6">
    <source>
        <dbReference type="PROSITE-ProRule" id="PRU00146"/>
    </source>
</evidence>
<dbReference type="GeneID" id="105045366"/>
<evidence type="ECO:0000256" key="1">
    <source>
        <dbReference type="ARBA" id="ARBA00004123"/>
    </source>
</evidence>
<dbReference type="Gene3D" id="3.30.40.10">
    <property type="entry name" value="Zinc/RING finger domain, C3HC4 (zinc finger)"/>
    <property type="match status" value="2"/>
</dbReference>
<dbReference type="GO" id="GO:0005634">
    <property type="term" value="C:nucleus"/>
    <property type="evidence" value="ECO:0007669"/>
    <property type="project" value="UniProtKB-SubCell"/>
</dbReference>
<dbReference type="Pfam" id="PF21743">
    <property type="entry name" value="PTM_DIR17_Tudor"/>
    <property type="match status" value="1"/>
</dbReference>
<protein>
    <submittedName>
        <fullName evidence="11 12">DDT domain-containing protein PTM</fullName>
    </submittedName>
</protein>
<reference evidence="11 12" key="1">
    <citation type="submission" date="2025-04" db="UniProtKB">
        <authorList>
            <consortium name="RefSeq"/>
        </authorList>
    </citation>
    <scope>IDENTIFICATION</scope>
</reference>
<dbReference type="PROSITE" id="PS01359">
    <property type="entry name" value="ZF_PHD_1"/>
    <property type="match status" value="1"/>
</dbReference>
<dbReference type="InterPro" id="IPR001965">
    <property type="entry name" value="Znf_PHD"/>
</dbReference>
<dbReference type="Pfam" id="PF15612">
    <property type="entry name" value="WHIM1"/>
    <property type="match status" value="1"/>
</dbReference>
<dbReference type="InterPro" id="IPR019787">
    <property type="entry name" value="Znf_PHD-finger"/>
</dbReference>
<evidence type="ECO:0000313" key="12">
    <source>
        <dbReference type="RefSeq" id="XP_010921924.1"/>
    </source>
</evidence>
<feature type="compositionally biased region" description="Basic residues" evidence="7">
    <location>
        <begin position="1348"/>
        <end position="1391"/>
    </location>
</feature>
<feature type="domain" description="PHD-type" evidence="8">
    <location>
        <begin position="520"/>
        <end position="567"/>
    </location>
</feature>
<name>A0A6J0PJ63_ELAGV</name>
<evidence type="ECO:0000313" key="15">
    <source>
        <dbReference type="RefSeq" id="XP_029120485.1"/>
    </source>
</evidence>
<dbReference type="PROSITE" id="PS50827">
    <property type="entry name" value="DDT"/>
    <property type="match status" value="1"/>
</dbReference>
<evidence type="ECO:0000313" key="14">
    <source>
        <dbReference type="RefSeq" id="XP_029120484.1"/>
    </source>
</evidence>
<dbReference type="InterPro" id="IPR018501">
    <property type="entry name" value="DDT_dom"/>
</dbReference>
<dbReference type="RefSeq" id="XP_029120485.1">
    <property type="nucleotide sequence ID" value="XM_029264652.1"/>
</dbReference>
<dbReference type="Pfam" id="PF00628">
    <property type="entry name" value="PHD"/>
    <property type="match status" value="1"/>
</dbReference>
<dbReference type="InterPro" id="IPR013083">
    <property type="entry name" value="Znf_RING/FYVE/PHD"/>
</dbReference>
<dbReference type="CDD" id="cd20401">
    <property type="entry name" value="Tudor_AtPTM-like"/>
    <property type="match status" value="1"/>
</dbReference>
<evidence type="ECO:0000256" key="4">
    <source>
        <dbReference type="ARBA" id="ARBA00022833"/>
    </source>
</evidence>
<dbReference type="RefSeq" id="XP_010921924.1">
    <property type="nucleotide sequence ID" value="XM_010923622.3"/>
</dbReference>
<keyword evidence="3 6" id="KW-0863">Zinc-finger</keyword>
<dbReference type="InterPro" id="IPR056618">
    <property type="entry name" value="Chromo_PTM"/>
</dbReference>
<dbReference type="OrthoDB" id="784962at2759"/>
<dbReference type="RefSeq" id="XP_029120484.1">
    <property type="nucleotide sequence ID" value="XM_029264651.1"/>
</dbReference>